<sequence length="84" mass="9418">MILEEACHSLKLECALRDLGFVDIGWKCVAHAGIFFIQPVGFPDDPEGELLGFSLTLPNTHDMRRVRLMRTAKRALDYATGIDN</sequence>
<accession>A0A382C6M1</accession>
<reference evidence="1" key="1">
    <citation type="submission" date="2018-05" db="EMBL/GenBank/DDBJ databases">
        <authorList>
            <person name="Lanie J.A."/>
            <person name="Ng W.-L."/>
            <person name="Kazmierczak K.M."/>
            <person name="Andrzejewski T.M."/>
            <person name="Davidsen T.M."/>
            <person name="Wayne K.J."/>
            <person name="Tettelin H."/>
            <person name="Glass J.I."/>
            <person name="Rusch D."/>
            <person name="Podicherti R."/>
            <person name="Tsui H.-C.T."/>
            <person name="Winkler M.E."/>
        </authorList>
    </citation>
    <scope>NUCLEOTIDE SEQUENCE</scope>
</reference>
<proteinExistence type="predicted"/>
<dbReference type="AlphaFoldDB" id="A0A382C6M1"/>
<name>A0A382C6M1_9ZZZZ</name>
<evidence type="ECO:0000313" key="1">
    <source>
        <dbReference type="EMBL" id="SVB21755.1"/>
    </source>
</evidence>
<organism evidence="1">
    <name type="scientific">marine metagenome</name>
    <dbReference type="NCBI Taxonomy" id="408172"/>
    <lineage>
        <taxon>unclassified sequences</taxon>
        <taxon>metagenomes</taxon>
        <taxon>ecological metagenomes</taxon>
    </lineage>
</organism>
<protein>
    <submittedName>
        <fullName evidence="1">Uncharacterized protein</fullName>
    </submittedName>
</protein>
<gene>
    <name evidence="1" type="ORF">METZ01_LOCUS174609</name>
</gene>
<dbReference type="EMBL" id="UINC01033064">
    <property type="protein sequence ID" value="SVB21755.1"/>
    <property type="molecule type" value="Genomic_DNA"/>
</dbReference>